<sequence length="78" mass="9116">MIINSNLPSLRTKVLNDELKIKNEFLKADKMIVSQLEALQRHPDAKYKSQLEEDEIISLQFETPQRDPYASQLILNLF</sequence>
<proteinExistence type="predicted"/>
<organism evidence="1 2">
    <name type="scientific">Racocetra fulgida</name>
    <dbReference type="NCBI Taxonomy" id="60492"/>
    <lineage>
        <taxon>Eukaryota</taxon>
        <taxon>Fungi</taxon>
        <taxon>Fungi incertae sedis</taxon>
        <taxon>Mucoromycota</taxon>
        <taxon>Glomeromycotina</taxon>
        <taxon>Glomeromycetes</taxon>
        <taxon>Diversisporales</taxon>
        <taxon>Gigasporaceae</taxon>
        <taxon>Racocetra</taxon>
    </lineage>
</organism>
<accession>A0A9N9AAI1</accession>
<evidence type="ECO:0000313" key="2">
    <source>
        <dbReference type="Proteomes" id="UP000789396"/>
    </source>
</evidence>
<keyword evidence="2" id="KW-1185">Reference proteome</keyword>
<name>A0A9N9AAI1_9GLOM</name>
<comment type="caution">
    <text evidence="1">The sequence shown here is derived from an EMBL/GenBank/DDBJ whole genome shotgun (WGS) entry which is preliminary data.</text>
</comment>
<gene>
    <name evidence="1" type="ORF">RFULGI_LOCUS3393</name>
</gene>
<reference evidence="1" key="1">
    <citation type="submission" date="2021-06" db="EMBL/GenBank/DDBJ databases">
        <authorList>
            <person name="Kallberg Y."/>
            <person name="Tangrot J."/>
            <person name="Rosling A."/>
        </authorList>
    </citation>
    <scope>NUCLEOTIDE SEQUENCE</scope>
    <source>
        <strain evidence="1">IN212</strain>
    </source>
</reference>
<evidence type="ECO:0000313" key="1">
    <source>
        <dbReference type="EMBL" id="CAG8521983.1"/>
    </source>
</evidence>
<dbReference type="AlphaFoldDB" id="A0A9N9AAI1"/>
<protein>
    <submittedName>
        <fullName evidence="1">6062_t:CDS:1</fullName>
    </submittedName>
</protein>
<dbReference type="Proteomes" id="UP000789396">
    <property type="component" value="Unassembled WGS sequence"/>
</dbReference>
<dbReference type="EMBL" id="CAJVPZ010002959">
    <property type="protein sequence ID" value="CAG8521983.1"/>
    <property type="molecule type" value="Genomic_DNA"/>
</dbReference>